<proteinExistence type="predicted"/>
<dbReference type="InterPro" id="IPR013088">
    <property type="entry name" value="Znf_NHR/GATA"/>
</dbReference>
<gene>
    <name evidence="2" type="ORF">SAMN02927928_3539</name>
</gene>
<protein>
    <recommendedName>
        <fullName evidence="4">DNA gyrase inhibitor YacG</fullName>
    </recommendedName>
</protein>
<dbReference type="InterPro" id="IPR005584">
    <property type="entry name" value="DNA_gyrase_inhibitor_YacG"/>
</dbReference>
<evidence type="ECO:0000256" key="1">
    <source>
        <dbReference type="SAM" id="MobiDB-lite"/>
    </source>
</evidence>
<dbReference type="EMBL" id="FMTS01000008">
    <property type="protein sequence ID" value="SCW80426.1"/>
    <property type="molecule type" value="Genomic_DNA"/>
</dbReference>
<dbReference type="Gene3D" id="3.30.50.10">
    <property type="entry name" value="Erythroid Transcription Factor GATA-1, subunit A"/>
    <property type="match status" value="1"/>
</dbReference>
<organism evidence="2 3">
    <name type="scientific">Asticcacaulis taihuensis</name>
    <dbReference type="NCBI Taxonomy" id="260084"/>
    <lineage>
        <taxon>Bacteria</taxon>
        <taxon>Pseudomonadati</taxon>
        <taxon>Pseudomonadota</taxon>
        <taxon>Alphaproteobacteria</taxon>
        <taxon>Caulobacterales</taxon>
        <taxon>Caulobacteraceae</taxon>
        <taxon>Asticcacaulis</taxon>
    </lineage>
</organism>
<sequence length="78" mass="8304">MIRKCTRCQKPYGEALEGVANAAKSFAPFCSKRCADVDLVHWLKGDYVIDGGGSLSVSEEDSDAGLTSATSSEDDVED</sequence>
<evidence type="ECO:0000313" key="2">
    <source>
        <dbReference type="EMBL" id="SCW80426.1"/>
    </source>
</evidence>
<keyword evidence="3" id="KW-1185">Reference proteome</keyword>
<dbReference type="RefSeq" id="WP_090650476.1">
    <property type="nucleotide sequence ID" value="NZ_CBCRYE010000002.1"/>
</dbReference>
<dbReference type="OrthoDB" id="9809663at2"/>
<name>A0A1G4TGF5_9CAUL</name>
<evidence type="ECO:0008006" key="4">
    <source>
        <dbReference type="Google" id="ProtNLM"/>
    </source>
</evidence>
<dbReference type="STRING" id="260084.SAMN02927928_3539"/>
<reference evidence="3" key="1">
    <citation type="submission" date="2016-10" db="EMBL/GenBank/DDBJ databases">
        <authorList>
            <person name="Varghese N."/>
            <person name="Submissions S."/>
        </authorList>
    </citation>
    <scope>NUCLEOTIDE SEQUENCE [LARGE SCALE GENOMIC DNA]</scope>
    <source>
        <strain evidence="3">CGMCC 1.3431</strain>
    </source>
</reference>
<dbReference type="GO" id="GO:0008270">
    <property type="term" value="F:zinc ion binding"/>
    <property type="evidence" value="ECO:0007669"/>
    <property type="project" value="InterPro"/>
</dbReference>
<dbReference type="Proteomes" id="UP000199150">
    <property type="component" value="Unassembled WGS sequence"/>
</dbReference>
<dbReference type="AlphaFoldDB" id="A0A1G4TGF5"/>
<dbReference type="SUPFAM" id="SSF57716">
    <property type="entry name" value="Glucocorticoid receptor-like (DNA-binding domain)"/>
    <property type="match status" value="1"/>
</dbReference>
<feature type="region of interest" description="Disordered" evidence="1">
    <location>
        <begin position="55"/>
        <end position="78"/>
    </location>
</feature>
<dbReference type="GO" id="GO:0006355">
    <property type="term" value="P:regulation of DNA-templated transcription"/>
    <property type="evidence" value="ECO:0007669"/>
    <property type="project" value="InterPro"/>
</dbReference>
<dbReference type="Pfam" id="PF03884">
    <property type="entry name" value="YacG"/>
    <property type="match status" value="1"/>
</dbReference>
<accession>A0A1G4TGF5</accession>
<evidence type="ECO:0000313" key="3">
    <source>
        <dbReference type="Proteomes" id="UP000199150"/>
    </source>
</evidence>